<evidence type="ECO:0000256" key="1">
    <source>
        <dbReference type="SAM" id="MobiDB-lite"/>
    </source>
</evidence>
<reference evidence="3" key="1">
    <citation type="journal article" date="2021" name="Infect. Genet. Evol.">
        <title>Novel prophage-like sequences in Mycoplasma anserisalpingitidis.</title>
        <authorList>
            <person name="Kovacs A.B."/>
            <person name="Wehmann E."/>
            <person name="Svab D."/>
            <person name="Beko K."/>
            <person name="Grozner D."/>
            <person name="Mitter A."/>
            <person name="Bali K."/>
            <person name="Morrow C.J."/>
            <person name="Banyai K."/>
            <person name="Gyuranecz M."/>
        </authorList>
    </citation>
    <scope>NUCLEOTIDE SEQUENCE</scope>
    <source>
        <strain evidence="3">MYCAV270</strain>
    </source>
</reference>
<proteinExistence type="predicted"/>
<protein>
    <submittedName>
        <fullName evidence="3">Uncharacterized protein</fullName>
    </submittedName>
</protein>
<feature type="region of interest" description="Disordered" evidence="1">
    <location>
        <begin position="101"/>
        <end position="138"/>
    </location>
</feature>
<keyword evidence="2" id="KW-0812">Transmembrane</keyword>
<keyword evidence="2" id="KW-0472">Membrane</keyword>
<feature type="compositionally biased region" description="Acidic residues" evidence="1">
    <location>
        <begin position="112"/>
        <end position="138"/>
    </location>
</feature>
<evidence type="ECO:0000256" key="2">
    <source>
        <dbReference type="SAM" id="Phobius"/>
    </source>
</evidence>
<organism evidence="3">
    <name type="scientific">Mycoplasma anserisalpingitidis</name>
    <dbReference type="NCBI Taxonomy" id="519450"/>
    <lineage>
        <taxon>Bacteria</taxon>
        <taxon>Bacillati</taxon>
        <taxon>Mycoplasmatota</taxon>
        <taxon>Mollicutes</taxon>
        <taxon>Mycoplasmataceae</taxon>
        <taxon>Mycoplasma</taxon>
    </lineage>
</organism>
<name>A0A8F2IHW8_9MOLU</name>
<keyword evidence="2" id="KW-1133">Transmembrane helix</keyword>
<sequence>MSKNFSFNILKWFLVISIFSTATLISIQRNNDAIVIKDPEKPPGSGSNFKNDETYQIEISEIIKNPEKYHFFLSDLQQQLISSLVEKEKITNEILAEIEEFNNSDEDKKEDEIEEEIVEEQPEEESEKTDSEEEYVPEDLTDENIDKEFEISPEQNKLLREYLDNFNSQSYQNINFYINNWTSELLKKIIKANYEISILETVISLINLSFNSSEQMIITFIDNFLNLYNSKFFIHYYTKDNENNTIENFTFDDEFIVLKNSSLIYEKFLSLVKISDFEELNKKLNNGIEKFADSNIKIPEKFKYLIIAKTNTEE</sequence>
<dbReference type="EMBL" id="MT872807">
    <property type="protein sequence ID" value="QWS78855.1"/>
    <property type="molecule type" value="Genomic_DNA"/>
</dbReference>
<dbReference type="AlphaFoldDB" id="A0A8F2IHW8"/>
<feature type="transmembrane region" description="Helical" evidence="2">
    <location>
        <begin position="9"/>
        <end position="27"/>
    </location>
</feature>
<evidence type="ECO:0000313" key="3">
    <source>
        <dbReference type="EMBL" id="QWS78855.1"/>
    </source>
</evidence>
<accession>A0A8F2IHW8</accession>